<organism evidence="1 2">
    <name type="scientific">Nonomuraea roseoviolacea subsp. carminata</name>
    <dbReference type="NCBI Taxonomy" id="160689"/>
    <lineage>
        <taxon>Bacteria</taxon>
        <taxon>Bacillati</taxon>
        <taxon>Actinomycetota</taxon>
        <taxon>Actinomycetes</taxon>
        <taxon>Streptosporangiales</taxon>
        <taxon>Streptosporangiaceae</taxon>
        <taxon>Nonomuraea</taxon>
    </lineage>
</organism>
<evidence type="ECO:0000313" key="1">
    <source>
        <dbReference type="EMBL" id="MCP2350632.1"/>
    </source>
</evidence>
<dbReference type="Proteomes" id="UP001320766">
    <property type="component" value="Unassembled WGS sequence"/>
</dbReference>
<proteinExistence type="predicted"/>
<gene>
    <name evidence="1" type="ORF">HD595_006754</name>
</gene>
<dbReference type="EMBL" id="JAMZEC010000001">
    <property type="protein sequence ID" value="MCP2350632.1"/>
    <property type="molecule type" value="Genomic_DNA"/>
</dbReference>
<accession>A0ABT1KAL9</accession>
<evidence type="ECO:0000313" key="2">
    <source>
        <dbReference type="Proteomes" id="UP001320766"/>
    </source>
</evidence>
<protein>
    <submittedName>
        <fullName evidence="1">Uncharacterized protein</fullName>
    </submittedName>
</protein>
<reference evidence="1 2" key="1">
    <citation type="submission" date="2022-06" db="EMBL/GenBank/DDBJ databases">
        <title>Sequencing the genomes of 1000 actinobacteria strains.</title>
        <authorList>
            <person name="Klenk H.-P."/>
        </authorList>
    </citation>
    <scope>NUCLEOTIDE SEQUENCE [LARGE SCALE GENOMIC DNA]</scope>
    <source>
        <strain evidence="1 2">DSM 44170</strain>
    </source>
</reference>
<comment type="caution">
    <text evidence="1">The sequence shown here is derived from an EMBL/GenBank/DDBJ whole genome shotgun (WGS) entry which is preliminary data.</text>
</comment>
<sequence>MALRINTAARNAAANAVAALVDGGSAAGKLRIYTGSQPATPATAPSGTLLAEFTLSDPAFAAAVAGAVGLDTTPALTVAGLANGTAGWFRLLDSTEAAGTGLGVLDGSVTATGGGGDLTMNTTTISIGVNVTVNAGTVTMPAS</sequence>
<dbReference type="RefSeq" id="WP_253776192.1">
    <property type="nucleotide sequence ID" value="NZ_BAAAVE010000017.1"/>
</dbReference>
<name>A0ABT1KAL9_9ACTN</name>
<keyword evidence="2" id="KW-1185">Reference proteome</keyword>